<evidence type="ECO:0000256" key="19">
    <source>
        <dbReference type="ARBA" id="ARBA00049136"/>
    </source>
</evidence>
<dbReference type="PANTHER" id="PTHR10625:SF14">
    <property type="entry name" value="HISTONE DEACETYLASE 8"/>
    <property type="match status" value="1"/>
</dbReference>
<comment type="subcellular location">
    <subcellularLocation>
        <location evidence="3">Chromosome</location>
    </subcellularLocation>
    <subcellularLocation>
        <location evidence="4">Cytoplasm</location>
    </subcellularLocation>
    <subcellularLocation>
        <location evidence="2">Nucleus</location>
    </subcellularLocation>
</comment>
<dbReference type="EC" id="3.5.1.98" evidence="6"/>
<name>A0AA85JVE1_TRIRE</name>
<evidence type="ECO:0000256" key="17">
    <source>
        <dbReference type="ARBA" id="ARBA00041964"/>
    </source>
</evidence>
<dbReference type="InterPro" id="IPR000286">
    <property type="entry name" value="HDACs"/>
</dbReference>
<keyword evidence="13" id="KW-0805">Transcription regulation</keyword>
<dbReference type="GO" id="GO:0046872">
    <property type="term" value="F:metal ion binding"/>
    <property type="evidence" value="ECO:0007669"/>
    <property type="project" value="UniProtKB-KW"/>
</dbReference>
<evidence type="ECO:0000256" key="5">
    <source>
        <dbReference type="ARBA" id="ARBA00006457"/>
    </source>
</evidence>
<evidence type="ECO:0000256" key="16">
    <source>
        <dbReference type="ARBA" id="ARBA00040347"/>
    </source>
</evidence>
<dbReference type="InterPro" id="IPR023801">
    <property type="entry name" value="His_deacetylse_dom"/>
</dbReference>
<evidence type="ECO:0000313" key="23">
    <source>
        <dbReference type="Proteomes" id="UP000050795"/>
    </source>
</evidence>
<keyword evidence="10" id="KW-0479">Metal-binding</keyword>
<evidence type="ECO:0000256" key="2">
    <source>
        <dbReference type="ARBA" id="ARBA00004123"/>
    </source>
</evidence>
<dbReference type="PRINTS" id="PR01270">
    <property type="entry name" value="HDASUPER"/>
</dbReference>
<dbReference type="Gene3D" id="3.40.800.20">
    <property type="entry name" value="Histone deacetylase domain"/>
    <property type="match status" value="1"/>
</dbReference>
<dbReference type="GO" id="GO:0005694">
    <property type="term" value="C:chromosome"/>
    <property type="evidence" value="ECO:0007669"/>
    <property type="project" value="UniProtKB-SubCell"/>
</dbReference>
<evidence type="ECO:0000256" key="20">
    <source>
        <dbReference type="ARBA" id="ARBA00049193"/>
    </source>
</evidence>
<evidence type="ECO:0000256" key="18">
    <source>
        <dbReference type="ARBA" id="ARBA00042783"/>
    </source>
</evidence>
<evidence type="ECO:0000256" key="11">
    <source>
        <dbReference type="ARBA" id="ARBA00022801"/>
    </source>
</evidence>
<evidence type="ECO:0000256" key="12">
    <source>
        <dbReference type="ARBA" id="ARBA00022853"/>
    </source>
</evidence>
<evidence type="ECO:0000256" key="4">
    <source>
        <dbReference type="ARBA" id="ARBA00004496"/>
    </source>
</evidence>
<evidence type="ECO:0000259" key="22">
    <source>
        <dbReference type="Pfam" id="PF00850"/>
    </source>
</evidence>
<keyword evidence="12" id="KW-0156">Chromatin regulator</keyword>
<evidence type="ECO:0000256" key="8">
    <source>
        <dbReference type="ARBA" id="ARBA00022490"/>
    </source>
</evidence>
<dbReference type="GO" id="GO:0031507">
    <property type="term" value="P:heterochromatin formation"/>
    <property type="evidence" value="ECO:0007669"/>
    <property type="project" value="TreeGrafter"/>
</dbReference>
<dbReference type="GO" id="GO:0005737">
    <property type="term" value="C:cytoplasm"/>
    <property type="evidence" value="ECO:0007669"/>
    <property type="project" value="UniProtKB-SubCell"/>
</dbReference>
<dbReference type="PRINTS" id="PR01271">
    <property type="entry name" value="HISDACETLASE"/>
</dbReference>
<comment type="similarity">
    <text evidence="5">Belongs to the histone deacetylase family. HD type 1 subfamily.</text>
</comment>
<accession>A0AA85JVE1</accession>
<evidence type="ECO:0000256" key="21">
    <source>
        <dbReference type="ARBA" id="ARBA00049416"/>
    </source>
</evidence>
<keyword evidence="9" id="KW-0678">Repressor</keyword>
<keyword evidence="7" id="KW-0158">Chromosome</keyword>
<reference evidence="24" key="2">
    <citation type="submission" date="2023-11" db="UniProtKB">
        <authorList>
            <consortium name="WormBaseParasite"/>
        </authorList>
    </citation>
    <scope>IDENTIFICATION</scope>
</reference>
<comment type="catalytic activity">
    <reaction evidence="21">
        <text>N(6)-acetyl-L-lysyl-[histone] + H2O = L-lysyl-[histone] + acetate</text>
        <dbReference type="Rhea" id="RHEA:58196"/>
        <dbReference type="Rhea" id="RHEA-COMP:9845"/>
        <dbReference type="Rhea" id="RHEA-COMP:11338"/>
        <dbReference type="ChEBI" id="CHEBI:15377"/>
        <dbReference type="ChEBI" id="CHEBI:29969"/>
        <dbReference type="ChEBI" id="CHEBI:30089"/>
        <dbReference type="ChEBI" id="CHEBI:61930"/>
        <dbReference type="EC" id="3.5.1.98"/>
    </reaction>
    <physiologicalReaction direction="left-to-right" evidence="21">
        <dbReference type="Rhea" id="RHEA:58197"/>
    </physiologicalReaction>
</comment>
<evidence type="ECO:0000256" key="14">
    <source>
        <dbReference type="ARBA" id="ARBA00023163"/>
    </source>
</evidence>
<evidence type="ECO:0000256" key="13">
    <source>
        <dbReference type="ARBA" id="ARBA00023015"/>
    </source>
</evidence>
<evidence type="ECO:0000256" key="1">
    <source>
        <dbReference type="ARBA" id="ARBA00001968"/>
    </source>
</evidence>
<reference evidence="23" key="1">
    <citation type="submission" date="2022-06" db="EMBL/GenBank/DDBJ databases">
        <authorList>
            <person name="Berger JAMES D."/>
            <person name="Berger JAMES D."/>
        </authorList>
    </citation>
    <scope>NUCLEOTIDE SEQUENCE [LARGE SCALE GENOMIC DNA]</scope>
</reference>
<dbReference type="InterPro" id="IPR023696">
    <property type="entry name" value="Ureohydrolase_dom_sf"/>
</dbReference>
<keyword evidence="11" id="KW-0378">Hydrolase</keyword>
<organism evidence="23 24">
    <name type="scientific">Trichobilharzia regenti</name>
    <name type="common">Nasal bird schistosome</name>
    <dbReference type="NCBI Taxonomy" id="157069"/>
    <lineage>
        <taxon>Eukaryota</taxon>
        <taxon>Metazoa</taxon>
        <taxon>Spiralia</taxon>
        <taxon>Lophotrochozoa</taxon>
        <taxon>Platyhelminthes</taxon>
        <taxon>Trematoda</taxon>
        <taxon>Digenea</taxon>
        <taxon>Strigeidida</taxon>
        <taxon>Schistosomatoidea</taxon>
        <taxon>Schistosomatidae</taxon>
        <taxon>Trichobilharzia</taxon>
    </lineage>
</organism>
<comment type="catalytic activity">
    <reaction evidence="20">
        <text>N(6)-(2E)-butenoyl-L-lysyl-[protein] + H2O = (2E)-2-butenoate + L-lysyl-[protein]</text>
        <dbReference type="Rhea" id="RHEA:69172"/>
        <dbReference type="Rhea" id="RHEA-COMP:9752"/>
        <dbReference type="Rhea" id="RHEA-COMP:13707"/>
        <dbReference type="ChEBI" id="CHEBI:15377"/>
        <dbReference type="ChEBI" id="CHEBI:29969"/>
        <dbReference type="ChEBI" id="CHEBI:35899"/>
        <dbReference type="ChEBI" id="CHEBI:137954"/>
    </reaction>
    <physiologicalReaction direction="left-to-right" evidence="20">
        <dbReference type="Rhea" id="RHEA:69173"/>
    </physiologicalReaction>
</comment>
<protein>
    <recommendedName>
        <fullName evidence="16">Histone deacetylase 8</fullName>
        <ecNumber evidence="6">3.5.1.98</ecNumber>
    </recommendedName>
    <alternativeName>
        <fullName evidence="17">Protein deacetylase HDAC8</fullName>
    </alternativeName>
    <alternativeName>
        <fullName evidence="18">Protein decrotonylase HDAC8</fullName>
    </alternativeName>
</protein>
<keyword evidence="15" id="KW-0539">Nucleus</keyword>
<evidence type="ECO:0000256" key="9">
    <source>
        <dbReference type="ARBA" id="ARBA00022491"/>
    </source>
</evidence>
<evidence type="ECO:0000313" key="24">
    <source>
        <dbReference type="WBParaSite" id="TREG1_53500.1"/>
    </source>
</evidence>
<dbReference type="Proteomes" id="UP000050795">
    <property type="component" value="Unassembled WGS sequence"/>
</dbReference>
<evidence type="ECO:0000256" key="10">
    <source>
        <dbReference type="ARBA" id="ARBA00022723"/>
    </source>
</evidence>
<dbReference type="InterPro" id="IPR037138">
    <property type="entry name" value="His_deacetylse_dom_sf"/>
</dbReference>
<evidence type="ECO:0000256" key="7">
    <source>
        <dbReference type="ARBA" id="ARBA00022454"/>
    </source>
</evidence>
<dbReference type="AlphaFoldDB" id="A0AA85JVE1"/>
<keyword evidence="14" id="KW-0804">Transcription</keyword>
<dbReference type="SUPFAM" id="SSF52768">
    <property type="entry name" value="Arginase/deacetylase"/>
    <property type="match status" value="1"/>
</dbReference>
<proteinExistence type="inferred from homology"/>
<evidence type="ECO:0000256" key="6">
    <source>
        <dbReference type="ARBA" id="ARBA00012111"/>
    </source>
</evidence>
<dbReference type="InterPro" id="IPR003084">
    <property type="entry name" value="HDAC_I/II"/>
</dbReference>
<dbReference type="GO" id="GO:0141221">
    <property type="term" value="F:histone deacetylase activity, hydrolytic mechanism"/>
    <property type="evidence" value="ECO:0007669"/>
    <property type="project" value="UniProtKB-EC"/>
</dbReference>
<keyword evidence="23" id="KW-1185">Reference proteome</keyword>
<comment type="cofactor">
    <cofactor evidence="1">
        <name>a divalent metal cation</name>
        <dbReference type="ChEBI" id="CHEBI:60240"/>
    </cofactor>
</comment>
<evidence type="ECO:0000256" key="3">
    <source>
        <dbReference type="ARBA" id="ARBA00004286"/>
    </source>
</evidence>
<dbReference type="GO" id="GO:0005634">
    <property type="term" value="C:nucleus"/>
    <property type="evidence" value="ECO:0007669"/>
    <property type="project" value="UniProtKB-SubCell"/>
</dbReference>
<sequence>MSIGIVYGDEYRRICCSSPKFGDRYALVMDLINAYKLVPELSRVPPLKLDSLDHIYKTLTTFHSAEYVDALRRLQTLHTEERELSPDDELLMDSFGLNYDCPGFNSVFDYAVAAVSGSLAAADALFHRCCQVVINWGGGWHHAKRSEASGFCYMNDIVLAIHRLLSSSPQEIPANISSVQTRVLYLDLDLHHGDGVEEAFWYSPRVVTFSVHHASPGFFPGTGDWNTIDDSNYMAFPNGAGRGRFSAFNLPLDEKINDSQWSQAVGPVLDSLNMVIQPSYIVVQCGADCLATDPHRIFNLTNFYPTSDTESDCKSESSLSGYLFAMKKILSWKIPTLILGGGGYNFSDTARLWTRITAQAIEEVKAKKIPLSPEIPEHSYFSRYGPDFELNIDYFSHQSYNKPNDNIKQHHHRLLEQLCNYADLNKITYDYDTLYKVYNSLDL</sequence>
<dbReference type="WBParaSite" id="TREG1_53500.1">
    <property type="protein sequence ID" value="TREG1_53500.1"/>
    <property type="gene ID" value="TREG1_53500"/>
</dbReference>
<keyword evidence="8" id="KW-0963">Cytoplasm</keyword>
<dbReference type="Pfam" id="PF00850">
    <property type="entry name" value="Hist_deacetyl"/>
    <property type="match status" value="1"/>
</dbReference>
<dbReference type="PANTHER" id="PTHR10625">
    <property type="entry name" value="HISTONE DEACETYLASE HDAC1-RELATED"/>
    <property type="match status" value="1"/>
</dbReference>
<feature type="domain" description="Histone deacetylase" evidence="22">
    <location>
        <begin position="23"/>
        <end position="359"/>
    </location>
</feature>
<comment type="catalytic activity">
    <reaction evidence="19">
        <text>N(6)-acetyl-L-lysyl-[protein] + H2O = L-lysyl-[protein] + acetate</text>
        <dbReference type="Rhea" id="RHEA:58108"/>
        <dbReference type="Rhea" id="RHEA-COMP:9752"/>
        <dbReference type="Rhea" id="RHEA-COMP:10731"/>
        <dbReference type="ChEBI" id="CHEBI:15377"/>
        <dbReference type="ChEBI" id="CHEBI:29969"/>
        <dbReference type="ChEBI" id="CHEBI:30089"/>
        <dbReference type="ChEBI" id="CHEBI:61930"/>
    </reaction>
    <physiologicalReaction direction="left-to-right" evidence="19">
        <dbReference type="Rhea" id="RHEA:58109"/>
    </physiologicalReaction>
</comment>
<evidence type="ECO:0000256" key="15">
    <source>
        <dbReference type="ARBA" id="ARBA00023242"/>
    </source>
</evidence>